<accession>A0A9D3WM93</accession>
<keyword evidence="2" id="KW-1185">Reference proteome</keyword>
<organism evidence="1 2">
    <name type="scientific">Mauremys mutica</name>
    <name type="common">yellowpond turtle</name>
    <dbReference type="NCBI Taxonomy" id="74926"/>
    <lineage>
        <taxon>Eukaryota</taxon>
        <taxon>Metazoa</taxon>
        <taxon>Chordata</taxon>
        <taxon>Craniata</taxon>
        <taxon>Vertebrata</taxon>
        <taxon>Euteleostomi</taxon>
        <taxon>Archelosauria</taxon>
        <taxon>Testudinata</taxon>
        <taxon>Testudines</taxon>
        <taxon>Cryptodira</taxon>
        <taxon>Durocryptodira</taxon>
        <taxon>Testudinoidea</taxon>
        <taxon>Geoemydidae</taxon>
        <taxon>Geoemydinae</taxon>
        <taxon>Mauremys</taxon>
    </lineage>
</organism>
<protein>
    <submittedName>
        <fullName evidence="1">Uncharacterized protein</fullName>
    </submittedName>
</protein>
<dbReference type="Gene3D" id="2.130.10.10">
    <property type="entry name" value="YVTN repeat-like/Quinoprotein amine dehydrogenase"/>
    <property type="match status" value="1"/>
</dbReference>
<dbReference type="Proteomes" id="UP000827986">
    <property type="component" value="Unassembled WGS sequence"/>
</dbReference>
<gene>
    <name evidence="1" type="ORF">KIL84_015291</name>
</gene>
<dbReference type="EMBL" id="JAHDVG010000487">
    <property type="protein sequence ID" value="KAH1166119.1"/>
    <property type="molecule type" value="Genomic_DNA"/>
</dbReference>
<dbReference type="InterPro" id="IPR015943">
    <property type="entry name" value="WD40/YVTN_repeat-like_dom_sf"/>
</dbReference>
<reference evidence="1" key="1">
    <citation type="submission" date="2021-09" db="EMBL/GenBank/DDBJ databases">
        <title>The genome of Mauremys mutica provides insights into the evolution of semi-aquatic lifestyle.</title>
        <authorList>
            <person name="Gong S."/>
            <person name="Gao Y."/>
        </authorList>
    </citation>
    <scope>NUCLEOTIDE SEQUENCE</scope>
    <source>
        <strain evidence="1">MM-2020</strain>
        <tissue evidence="1">Muscle</tissue>
    </source>
</reference>
<evidence type="ECO:0000313" key="1">
    <source>
        <dbReference type="EMBL" id="KAH1166119.1"/>
    </source>
</evidence>
<dbReference type="SUPFAM" id="SSF50978">
    <property type="entry name" value="WD40 repeat-like"/>
    <property type="match status" value="1"/>
</dbReference>
<dbReference type="InterPro" id="IPR036322">
    <property type="entry name" value="WD40_repeat_dom_sf"/>
</dbReference>
<dbReference type="InterPro" id="IPR001680">
    <property type="entry name" value="WD40_rpt"/>
</dbReference>
<proteinExistence type="predicted"/>
<name>A0A9D3WM93_9SAUR</name>
<dbReference type="AlphaFoldDB" id="A0A9D3WM93"/>
<comment type="caution">
    <text evidence="1">The sequence shown here is derived from an EMBL/GenBank/DDBJ whole genome shotgun (WGS) entry which is preliminary data.</text>
</comment>
<sequence length="163" mass="17420">MGGARSTRTAPLQCISVLEGRSKPVLCVNGTDELLFSRSKDQSCKMWNLVTGQEIASLKGHLNNVVSIKYCSHSGLVFTISTSYIKRPDHEALEQEKIPEWPDLGAGKAGARTTLRLLGGPRPQTLSLAVKTSERPGLCVLQFPGLWGDGISAGALCTASSHS</sequence>
<dbReference type="Pfam" id="PF00400">
    <property type="entry name" value="WD40"/>
    <property type="match status" value="1"/>
</dbReference>
<evidence type="ECO:0000313" key="2">
    <source>
        <dbReference type="Proteomes" id="UP000827986"/>
    </source>
</evidence>